<evidence type="ECO:0008006" key="5">
    <source>
        <dbReference type="Google" id="ProtNLM"/>
    </source>
</evidence>
<reference evidence="3" key="1">
    <citation type="submission" date="2021-01" db="EMBL/GenBank/DDBJ databases">
        <title>YIM 132084 draft genome.</title>
        <authorList>
            <person name="An D."/>
        </authorList>
    </citation>
    <scope>NUCLEOTIDE SEQUENCE</scope>
    <source>
        <strain evidence="3">YIM 132084</strain>
    </source>
</reference>
<dbReference type="RefSeq" id="WP_205260801.1">
    <property type="nucleotide sequence ID" value="NZ_JAERWK010000014.1"/>
</dbReference>
<dbReference type="Proteomes" id="UP000663792">
    <property type="component" value="Unassembled WGS sequence"/>
</dbReference>
<comment type="cofactor">
    <cofactor evidence="1">
        <name>Zn(2+)</name>
        <dbReference type="ChEBI" id="CHEBI:29105"/>
    </cofactor>
</comment>
<dbReference type="Gene3D" id="3.40.50.720">
    <property type="entry name" value="NAD(P)-binding Rossmann-like Domain"/>
    <property type="match status" value="1"/>
</dbReference>
<dbReference type="EMBL" id="JAERWK010000014">
    <property type="protein sequence ID" value="MBM9467838.1"/>
    <property type="molecule type" value="Genomic_DNA"/>
</dbReference>
<comment type="caution">
    <text evidence="3">The sequence shown here is derived from an EMBL/GenBank/DDBJ whole genome shotgun (WGS) entry which is preliminary data.</text>
</comment>
<keyword evidence="4" id="KW-1185">Reference proteome</keyword>
<dbReference type="AlphaFoldDB" id="A0A938YHC2"/>
<dbReference type="PANTHER" id="PTHR43401">
    <property type="entry name" value="L-THREONINE 3-DEHYDROGENASE"/>
    <property type="match status" value="1"/>
</dbReference>
<name>A0A938YHC2_9ACTN</name>
<dbReference type="InterPro" id="IPR050129">
    <property type="entry name" value="Zn_alcohol_dh"/>
</dbReference>
<dbReference type="SUPFAM" id="SSF51735">
    <property type="entry name" value="NAD(P)-binding Rossmann-fold domains"/>
    <property type="match status" value="1"/>
</dbReference>
<dbReference type="InterPro" id="IPR036291">
    <property type="entry name" value="NAD(P)-bd_dom_sf"/>
</dbReference>
<sequence>MTTPMTPSSGAPAPWEVVPAGVRRPLGTGRRAPGAGTVVVRPEFVDLGGGELDRLTGPEPGHPPAGAGHPWSGTVLAVGAAVHDLTVGQVAVGRGDLGFGIGGTLAGELTVAAADCGGVPAGITARRAATVQPLAAALGGLQAAGGADASQVAIVLGCGTVGLAMVGLLARTGATVVAVDADRQRRAVAAGLGAEFVGDATDGPALRQEIDIALGTVGSAGADLVVVSAPPTATWSAALDVSIDVALTGARVLVPHGAPAESFGRLGERRLAVTTFPQAHAEARDRALRLLTRLQLDLSTVTGDVLSVAECQEALAAARGPRRPGRVPVRSPGRD</sequence>
<evidence type="ECO:0000256" key="1">
    <source>
        <dbReference type="ARBA" id="ARBA00001947"/>
    </source>
</evidence>
<gene>
    <name evidence="3" type="ORF">JL106_11145</name>
</gene>
<dbReference type="Gene3D" id="3.90.180.10">
    <property type="entry name" value="Medium-chain alcohol dehydrogenases, catalytic domain"/>
    <property type="match status" value="2"/>
</dbReference>
<proteinExistence type="predicted"/>
<dbReference type="PANTHER" id="PTHR43401:SF5">
    <property type="entry name" value="ALCOHOL DEHYDROGENASE-RELATED"/>
    <property type="match status" value="1"/>
</dbReference>
<evidence type="ECO:0000256" key="2">
    <source>
        <dbReference type="ARBA" id="ARBA00023002"/>
    </source>
</evidence>
<protein>
    <recommendedName>
        <fullName evidence="5">Zinc-binding alcohol dehydrogenase</fullName>
    </recommendedName>
</protein>
<dbReference type="InterPro" id="IPR011032">
    <property type="entry name" value="GroES-like_sf"/>
</dbReference>
<accession>A0A938YHC2</accession>
<keyword evidence="2" id="KW-0560">Oxidoreductase</keyword>
<dbReference type="SUPFAM" id="SSF50129">
    <property type="entry name" value="GroES-like"/>
    <property type="match status" value="1"/>
</dbReference>
<evidence type="ECO:0000313" key="3">
    <source>
        <dbReference type="EMBL" id="MBM9467838.1"/>
    </source>
</evidence>
<organism evidence="3 4">
    <name type="scientific">Nakamurella leprariae</name>
    <dbReference type="NCBI Taxonomy" id="2803911"/>
    <lineage>
        <taxon>Bacteria</taxon>
        <taxon>Bacillati</taxon>
        <taxon>Actinomycetota</taxon>
        <taxon>Actinomycetes</taxon>
        <taxon>Nakamurellales</taxon>
        <taxon>Nakamurellaceae</taxon>
        <taxon>Nakamurella</taxon>
    </lineage>
</organism>
<dbReference type="GO" id="GO:0016491">
    <property type="term" value="F:oxidoreductase activity"/>
    <property type="evidence" value="ECO:0007669"/>
    <property type="project" value="UniProtKB-KW"/>
</dbReference>
<evidence type="ECO:0000313" key="4">
    <source>
        <dbReference type="Proteomes" id="UP000663792"/>
    </source>
</evidence>